<evidence type="ECO:0000259" key="13">
    <source>
        <dbReference type="PROSITE" id="PS50071"/>
    </source>
</evidence>
<evidence type="ECO:0000256" key="2">
    <source>
        <dbReference type="ARBA" id="ARBA00005733"/>
    </source>
</evidence>
<dbReference type="InterPro" id="IPR043565">
    <property type="entry name" value="PAX_fam"/>
</dbReference>
<dbReference type="EMBL" id="AJ249563">
    <property type="protein sequence ID" value="CAB61522.1"/>
    <property type="molecule type" value="mRNA"/>
</dbReference>
<protein>
    <submittedName>
        <fullName evidence="15">Paired box protein</fullName>
    </submittedName>
</protein>
<evidence type="ECO:0000256" key="7">
    <source>
        <dbReference type="ARBA" id="ARBA00023155"/>
    </source>
</evidence>
<dbReference type="CDD" id="cd00086">
    <property type="entry name" value="homeodomain"/>
    <property type="match status" value="1"/>
</dbReference>
<dbReference type="InterPro" id="IPR036388">
    <property type="entry name" value="WH-like_DNA-bd_sf"/>
</dbReference>
<dbReference type="InterPro" id="IPR001356">
    <property type="entry name" value="HD"/>
</dbReference>
<keyword evidence="6 10" id="KW-0238">DNA-binding</keyword>
<dbReference type="FunFam" id="1.10.10.10:FF:000013">
    <property type="entry name" value="Paired box 8 isoform 1"/>
    <property type="match status" value="1"/>
</dbReference>
<evidence type="ECO:0000256" key="10">
    <source>
        <dbReference type="PROSITE-ProRule" id="PRU00108"/>
    </source>
</evidence>
<dbReference type="SMART" id="SM00389">
    <property type="entry name" value="HOX"/>
    <property type="match status" value="1"/>
</dbReference>
<dbReference type="FunFam" id="1.10.10.10:FF:000003">
    <property type="entry name" value="Paired box protein Pax-6"/>
    <property type="match status" value="1"/>
</dbReference>
<sequence>MEIFKPQRSLFELENADKRIVNGMTQVIPIEGNKTPLEIIHQQSIENQVISVAGLNNSTFSNSDRQNSNQKKAGHGGVNQLGGVFVNGRPLPEPVRRKIVELAHQGVRPCDISRQLRVSHGCVSKILGRYYETGSIRPGVIGGSKPKVATPSVVTKIAEYKIHNPTMFAWEIRERLLNDQICDVESVPSVSSINRIVRNRLGSGSTLKEPSSPGSPGESNMIKIEPGQHAGLFGYHGMPIQLGPSPGTFAHLPRSMAGYSVNGILGIAVPQGHGQLGTMIMCPREYAVAQRHIPQQQQAQESNETDQIMHEGEMAPSMPNAPEVTASEYVLEEGNISQHGGESTLEHRPVSAVSLRVDNRLPPLTTVQTFMRHDILENRISPGTVQHIHTEDENMHFEHDTTNTGQLQRNEELKPQQDGHIEAHQLQILQQHRQHAQEIEHRHNQSLVVSDGLRQIHHEHIEGEERPLQIQHVFHQPVTMVQTLAVVPQNNEKHLESSKKPGRRVRTTFSADQKIALEQAFEKTPYPDAVQREQIAIRSQIPEARVQVWFSNKRAKLRRQDKNDEMKIDRHHYQQQPQFIAVPQHSQIIHPSAIPIVSGQFAIPQHLIEVERQKLSPIGVKQVHATEVRQTELRTVSEAHTDSMQSIVVPSSHNYTISSSGVPAYIATTQPVSSHDKTTVDVKAETPPSTPIETSKLANSTQIIYLLQTGT</sequence>
<keyword evidence="8" id="KW-0804">Transcription</keyword>
<evidence type="ECO:0000256" key="8">
    <source>
        <dbReference type="ARBA" id="ARBA00023163"/>
    </source>
</evidence>
<reference evidence="15" key="1">
    <citation type="journal article" date="2000" name="Mech. Dev.">
        <title>Characterization and expression analysis of an ancestor-type Pax gene in the hydrozoan jellyfish Podocoryne carnea.</title>
        <authorList>
            <person name="Groger H."/>
            <person name="Callaerts P."/>
            <person name="Gehring W.J."/>
            <person name="Schmid V."/>
        </authorList>
    </citation>
    <scope>NUCLEOTIDE SEQUENCE</scope>
</reference>
<keyword evidence="5" id="KW-0805">Transcription regulation</keyword>
<accession>Q9U5M3</accession>
<dbReference type="PROSITE" id="PS00027">
    <property type="entry name" value="HOMEOBOX_1"/>
    <property type="match status" value="1"/>
</dbReference>
<dbReference type="PRINTS" id="PR00027">
    <property type="entry name" value="PAIREDBOX"/>
</dbReference>
<feature type="compositionally biased region" description="Low complexity" evidence="12">
    <location>
        <begin position="209"/>
        <end position="219"/>
    </location>
</feature>
<gene>
    <name evidence="15" type="primary">pax-B</name>
</gene>
<proteinExistence type="evidence at transcript level"/>
<comment type="subcellular location">
    <subcellularLocation>
        <location evidence="1 10 11">Nucleus</location>
    </subcellularLocation>
</comment>
<dbReference type="AlphaFoldDB" id="Q9U5M3"/>
<dbReference type="PROSITE" id="PS00034">
    <property type="entry name" value="PAIRED_1"/>
    <property type="match status" value="1"/>
</dbReference>
<dbReference type="CDD" id="cd00131">
    <property type="entry name" value="PAX"/>
    <property type="match status" value="1"/>
</dbReference>
<feature type="DNA-binding region" description="Homeobox" evidence="10">
    <location>
        <begin position="502"/>
        <end position="561"/>
    </location>
</feature>
<dbReference type="PANTHER" id="PTHR45636">
    <property type="entry name" value="PAIRED BOX PROTEIN PAX-6-RELATED-RELATED"/>
    <property type="match status" value="1"/>
</dbReference>
<dbReference type="PROSITE" id="PS50071">
    <property type="entry name" value="HOMEOBOX_2"/>
    <property type="match status" value="1"/>
</dbReference>
<dbReference type="InterPro" id="IPR001523">
    <property type="entry name" value="Paired_dom"/>
</dbReference>
<evidence type="ECO:0000256" key="11">
    <source>
        <dbReference type="RuleBase" id="RU000682"/>
    </source>
</evidence>
<evidence type="ECO:0000256" key="6">
    <source>
        <dbReference type="ARBA" id="ARBA00023125"/>
    </source>
</evidence>
<comment type="similarity">
    <text evidence="2">Belongs to the paired homeobox family.</text>
</comment>
<dbReference type="InterPro" id="IPR017970">
    <property type="entry name" value="Homeobox_CS"/>
</dbReference>
<dbReference type="InterPro" id="IPR043182">
    <property type="entry name" value="PAIRED_DNA-bd_dom"/>
</dbReference>
<keyword evidence="7 10" id="KW-0371">Homeobox</keyword>
<dbReference type="GO" id="GO:0005634">
    <property type="term" value="C:nucleus"/>
    <property type="evidence" value="ECO:0007669"/>
    <property type="project" value="UniProtKB-SubCell"/>
</dbReference>
<evidence type="ECO:0000256" key="5">
    <source>
        <dbReference type="ARBA" id="ARBA00023015"/>
    </source>
</evidence>
<evidence type="ECO:0000256" key="1">
    <source>
        <dbReference type="ARBA" id="ARBA00004123"/>
    </source>
</evidence>
<evidence type="ECO:0000256" key="12">
    <source>
        <dbReference type="SAM" id="MobiDB-lite"/>
    </source>
</evidence>
<name>Q9U5M3_PODCA</name>
<keyword evidence="4" id="KW-0563">Paired box</keyword>
<keyword evidence="3" id="KW-0217">Developmental protein</keyword>
<dbReference type="Pfam" id="PF00292">
    <property type="entry name" value="PAX"/>
    <property type="match status" value="1"/>
</dbReference>
<evidence type="ECO:0000256" key="9">
    <source>
        <dbReference type="ARBA" id="ARBA00023242"/>
    </source>
</evidence>
<feature type="domain" description="Homeobox" evidence="13">
    <location>
        <begin position="500"/>
        <end position="560"/>
    </location>
</feature>
<organism evidence="15">
    <name type="scientific">Podocoryna carnea</name>
    <name type="common">Hydrozoan</name>
    <dbReference type="NCBI Taxonomy" id="6096"/>
    <lineage>
        <taxon>Eukaryota</taxon>
        <taxon>Metazoa</taxon>
        <taxon>Cnidaria</taxon>
        <taxon>Hydrozoa</taxon>
        <taxon>Hydroidolina</taxon>
        <taxon>Anthoathecata</taxon>
        <taxon>Filifera</taxon>
        <taxon>Hydractiniidae</taxon>
        <taxon>Podocoryna</taxon>
    </lineage>
</organism>
<dbReference type="Pfam" id="PF00046">
    <property type="entry name" value="Homeodomain"/>
    <property type="match status" value="1"/>
</dbReference>
<dbReference type="SMART" id="SM00351">
    <property type="entry name" value="PAX"/>
    <property type="match status" value="1"/>
</dbReference>
<dbReference type="Gene3D" id="1.10.10.60">
    <property type="entry name" value="Homeodomain-like"/>
    <property type="match status" value="1"/>
</dbReference>
<evidence type="ECO:0000259" key="14">
    <source>
        <dbReference type="PROSITE" id="PS51057"/>
    </source>
</evidence>
<keyword evidence="9 10" id="KW-0539">Nucleus</keyword>
<dbReference type="InterPro" id="IPR009057">
    <property type="entry name" value="Homeodomain-like_sf"/>
</dbReference>
<evidence type="ECO:0000256" key="3">
    <source>
        <dbReference type="ARBA" id="ARBA00022473"/>
    </source>
</evidence>
<evidence type="ECO:0000256" key="4">
    <source>
        <dbReference type="ARBA" id="ARBA00022724"/>
    </source>
</evidence>
<evidence type="ECO:0000313" key="15">
    <source>
        <dbReference type="EMBL" id="CAB61522.1"/>
    </source>
</evidence>
<dbReference type="PROSITE" id="PS51057">
    <property type="entry name" value="PAIRED_2"/>
    <property type="match status" value="1"/>
</dbReference>
<dbReference type="GO" id="GO:0000978">
    <property type="term" value="F:RNA polymerase II cis-regulatory region sequence-specific DNA binding"/>
    <property type="evidence" value="ECO:0007669"/>
    <property type="project" value="TreeGrafter"/>
</dbReference>
<dbReference type="SUPFAM" id="SSF46689">
    <property type="entry name" value="Homeodomain-like"/>
    <property type="match status" value="2"/>
</dbReference>
<feature type="compositionally biased region" description="Polar residues" evidence="12">
    <location>
        <begin position="60"/>
        <end position="71"/>
    </location>
</feature>
<feature type="region of interest" description="Disordered" evidence="12">
    <location>
        <begin position="203"/>
        <end position="223"/>
    </location>
</feature>
<feature type="region of interest" description="Disordered" evidence="12">
    <location>
        <begin position="60"/>
        <end position="79"/>
    </location>
</feature>
<dbReference type="GO" id="GO:0000981">
    <property type="term" value="F:DNA-binding transcription factor activity, RNA polymerase II-specific"/>
    <property type="evidence" value="ECO:0007669"/>
    <property type="project" value="InterPro"/>
</dbReference>
<feature type="domain" description="Paired" evidence="14">
    <location>
        <begin position="74"/>
        <end position="200"/>
    </location>
</feature>
<dbReference type="Gene3D" id="1.10.10.10">
    <property type="entry name" value="Winged helix-like DNA-binding domain superfamily/Winged helix DNA-binding domain"/>
    <property type="match status" value="2"/>
</dbReference>